<dbReference type="InterPro" id="IPR013106">
    <property type="entry name" value="Ig_V-set"/>
</dbReference>
<evidence type="ECO:0000256" key="1">
    <source>
        <dbReference type="SAM" id="SignalP"/>
    </source>
</evidence>
<keyword evidence="1" id="KW-0732">Signal</keyword>
<dbReference type="InterPro" id="IPR003599">
    <property type="entry name" value="Ig_sub"/>
</dbReference>
<dbReference type="AlphaFoldDB" id="A0A0L0CNX5"/>
<evidence type="ECO:0000313" key="3">
    <source>
        <dbReference type="EMBL" id="KNC34030.1"/>
    </source>
</evidence>
<comment type="caution">
    <text evidence="3">The sequence shown here is derived from an EMBL/GenBank/DDBJ whole genome shotgun (WGS) entry which is preliminary data.</text>
</comment>
<reference evidence="3 4" key="1">
    <citation type="journal article" date="2015" name="Nat. Commun.">
        <title>Lucilia cuprina genome unlocks parasitic fly biology to underpin future interventions.</title>
        <authorList>
            <person name="Anstead C.A."/>
            <person name="Korhonen P.K."/>
            <person name="Young N.D."/>
            <person name="Hall R.S."/>
            <person name="Jex A.R."/>
            <person name="Murali S.C."/>
            <person name="Hughes D.S."/>
            <person name="Lee S.F."/>
            <person name="Perry T."/>
            <person name="Stroehlein A.J."/>
            <person name="Ansell B.R."/>
            <person name="Breugelmans B."/>
            <person name="Hofmann A."/>
            <person name="Qu J."/>
            <person name="Dugan S."/>
            <person name="Lee S.L."/>
            <person name="Chao H."/>
            <person name="Dinh H."/>
            <person name="Han Y."/>
            <person name="Doddapaneni H.V."/>
            <person name="Worley K.C."/>
            <person name="Muzny D.M."/>
            <person name="Ioannidis P."/>
            <person name="Waterhouse R.M."/>
            <person name="Zdobnov E.M."/>
            <person name="James P.J."/>
            <person name="Bagnall N.H."/>
            <person name="Kotze A.C."/>
            <person name="Gibbs R.A."/>
            <person name="Richards S."/>
            <person name="Batterham P."/>
            <person name="Gasser R.B."/>
        </authorList>
    </citation>
    <scope>NUCLEOTIDE SEQUENCE [LARGE SCALE GENOMIC DNA]</scope>
    <source>
        <strain evidence="3 4">LS</strain>
        <tissue evidence="3">Full body</tissue>
    </source>
</reference>
<dbReference type="Pfam" id="PF07686">
    <property type="entry name" value="V-set"/>
    <property type="match status" value="1"/>
</dbReference>
<dbReference type="SUPFAM" id="SSF48726">
    <property type="entry name" value="Immunoglobulin"/>
    <property type="match status" value="1"/>
</dbReference>
<dbReference type="EMBL" id="JRES01000117">
    <property type="protein sequence ID" value="KNC34030.1"/>
    <property type="molecule type" value="Genomic_DNA"/>
</dbReference>
<dbReference type="PROSITE" id="PS50835">
    <property type="entry name" value="IG_LIKE"/>
    <property type="match status" value="1"/>
</dbReference>
<dbReference type="PANTHER" id="PTHR23278:SF25">
    <property type="entry name" value="GH14967P"/>
    <property type="match status" value="1"/>
</dbReference>
<dbReference type="InterPro" id="IPR036179">
    <property type="entry name" value="Ig-like_dom_sf"/>
</dbReference>
<dbReference type="SMART" id="SM00409">
    <property type="entry name" value="IG"/>
    <property type="match status" value="1"/>
</dbReference>
<feature type="domain" description="Ig-like" evidence="2">
    <location>
        <begin position="34"/>
        <end position="134"/>
    </location>
</feature>
<feature type="chain" id="PRO_5005536804" description="Ig-like domain-containing protein" evidence="1">
    <location>
        <begin position="21"/>
        <end position="186"/>
    </location>
</feature>
<gene>
    <name evidence="3" type="ORF">FF38_02163</name>
</gene>
<dbReference type="SMART" id="SM00406">
    <property type="entry name" value="IGv"/>
    <property type="match status" value="1"/>
</dbReference>
<evidence type="ECO:0000259" key="2">
    <source>
        <dbReference type="PROSITE" id="PS50835"/>
    </source>
</evidence>
<dbReference type="PANTHER" id="PTHR23278">
    <property type="entry name" value="SIDESTEP PROTEIN"/>
    <property type="match status" value="1"/>
</dbReference>
<dbReference type="InterPro" id="IPR007110">
    <property type="entry name" value="Ig-like_dom"/>
</dbReference>
<dbReference type="InterPro" id="IPR013783">
    <property type="entry name" value="Ig-like_fold"/>
</dbReference>
<dbReference type="Gene3D" id="2.60.40.10">
    <property type="entry name" value="Immunoglobulins"/>
    <property type="match status" value="1"/>
</dbReference>
<organism evidence="3 4">
    <name type="scientific">Lucilia cuprina</name>
    <name type="common">Green bottle fly</name>
    <name type="synonym">Australian sheep blowfly</name>
    <dbReference type="NCBI Taxonomy" id="7375"/>
    <lineage>
        <taxon>Eukaryota</taxon>
        <taxon>Metazoa</taxon>
        <taxon>Ecdysozoa</taxon>
        <taxon>Arthropoda</taxon>
        <taxon>Hexapoda</taxon>
        <taxon>Insecta</taxon>
        <taxon>Pterygota</taxon>
        <taxon>Neoptera</taxon>
        <taxon>Endopterygota</taxon>
        <taxon>Diptera</taxon>
        <taxon>Brachycera</taxon>
        <taxon>Muscomorpha</taxon>
        <taxon>Oestroidea</taxon>
        <taxon>Calliphoridae</taxon>
        <taxon>Luciliinae</taxon>
        <taxon>Lucilia</taxon>
    </lineage>
</organism>
<proteinExistence type="predicted"/>
<name>A0A0L0CNX5_LUCCU</name>
<evidence type="ECO:0000313" key="4">
    <source>
        <dbReference type="Proteomes" id="UP000037069"/>
    </source>
</evidence>
<dbReference type="Proteomes" id="UP000037069">
    <property type="component" value="Unassembled WGS sequence"/>
</dbReference>
<sequence length="186" mass="21403">MAFLLLTFSFAAIAFDFTCGIKDVPSQRVEALSGETIYLPCNVSTYDGDEVVLILWYREDKGTPIYSVDIREGYTKAIKRWSDESVFGERAYFIFDKEPGTLSIQSTKFADSGTYRCRVDFLRAQTRNSKITLSVIEIVKAKTFSVLVRESVTKIKYKLFLKKLFLKIIICKLQLFAVEEFPYNNM</sequence>
<accession>A0A0L0CNX5</accession>
<keyword evidence="4" id="KW-1185">Reference proteome</keyword>
<dbReference type="STRING" id="7375.A0A0L0CNX5"/>
<dbReference type="OMA" id="VDIREGY"/>
<dbReference type="OrthoDB" id="10006996at2759"/>
<feature type="signal peptide" evidence="1">
    <location>
        <begin position="1"/>
        <end position="20"/>
    </location>
</feature>
<protein>
    <recommendedName>
        <fullName evidence="2">Ig-like domain-containing protein</fullName>
    </recommendedName>
</protein>